<gene>
    <name evidence="1" type="ORF">CEURO_LOCUS9596</name>
</gene>
<organism evidence="1 2">
    <name type="scientific">Cuscuta europaea</name>
    <name type="common">European dodder</name>
    <dbReference type="NCBI Taxonomy" id="41803"/>
    <lineage>
        <taxon>Eukaryota</taxon>
        <taxon>Viridiplantae</taxon>
        <taxon>Streptophyta</taxon>
        <taxon>Embryophyta</taxon>
        <taxon>Tracheophyta</taxon>
        <taxon>Spermatophyta</taxon>
        <taxon>Magnoliopsida</taxon>
        <taxon>eudicotyledons</taxon>
        <taxon>Gunneridae</taxon>
        <taxon>Pentapetalae</taxon>
        <taxon>asterids</taxon>
        <taxon>lamiids</taxon>
        <taxon>Solanales</taxon>
        <taxon>Convolvulaceae</taxon>
        <taxon>Cuscuteae</taxon>
        <taxon>Cuscuta</taxon>
        <taxon>Cuscuta subgen. Cuscuta</taxon>
    </lineage>
</organism>
<dbReference type="AlphaFoldDB" id="A0A9P0Z401"/>
<dbReference type="EMBL" id="CAMAPE010000019">
    <property type="protein sequence ID" value="CAH9086351.1"/>
    <property type="molecule type" value="Genomic_DNA"/>
</dbReference>
<dbReference type="Proteomes" id="UP001152484">
    <property type="component" value="Unassembled WGS sequence"/>
</dbReference>
<protein>
    <submittedName>
        <fullName evidence="1">Uncharacterized protein</fullName>
    </submittedName>
</protein>
<comment type="caution">
    <text evidence="1">The sequence shown here is derived from an EMBL/GenBank/DDBJ whole genome shotgun (WGS) entry which is preliminary data.</text>
</comment>
<evidence type="ECO:0000313" key="1">
    <source>
        <dbReference type="EMBL" id="CAH9086351.1"/>
    </source>
</evidence>
<sequence>MCCHPPCIRTKEVDVAPLNPSHDLSSCRRTVPDFQVKRSCYSHASTALASRLDLGNPETGSSKVTQSKAVLPFDFQLEICQPSRQEFHIGEVSLAFVSLQRHHGP</sequence>
<evidence type="ECO:0000313" key="2">
    <source>
        <dbReference type="Proteomes" id="UP001152484"/>
    </source>
</evidence>
<reference evidence="1" key="1">
    <citation type="submission" date="2022-07" db="EMBL/GenBank/DDBJ databases">
        <authorList>
            <person name="Macas J."/>
            <person name="Novak P."/>
            <person name="Neumann P."/>
        </authorList>
    </citation>
    <scope>NUCLEOTIDE SEQUENCE</scope>
</reference>
<name>A0A9P0Z401_CUSEU</name>
<accession>A0A9P0Z401</accession>
<proteinExistence type="predicted"/>
<keyword evidence="2" id="KW-1185">Reference proteome</keyword>